<protein>
    <submittedName>
        <fullName evidence="1">Uncharacterized protein</fullName>
    </submittedName>
</protein>
<proteinExistence type="predicted"/>
<dbReference type="RefSeq" id="WP_264943831.1">
    <property type="nucleotide sequence ID" value="NZ_JAPDRA010000003.1"/>
</dbReference>
<comment type="caution">
    <text evidence="1">The sequence shown here is derived from an EMBL/GenBank/DDBJ whole genome shotgun (WGS) entry which is preliminary data.</text>
</comment>
<name>A0ABW3HAI7_9SPHN</name>
<sequence length="57" mass="6213">MDLNYLLSRHQRALMMADAADCGEARLAHRGLAECYAARIRDLQQQLGAPAMLAGLA</sequence>
<organism evidence="1 2">
    <name type="scientific">Sphingomonas canadensis</name>
    <dbReference type="NCBI Taxonomy" id="1219257"/>
    <lineage>
        <taxon>Bacteria</taxon>
        <taxon>Pseudomonadati</taxon>
        <taxon>Pseudomonadota</taxon>
        <taxon>Alphaproteobacteria</taxon>
        <taxon>Sphingomonadales</taxon>
        <taxon>Sphingomonadaceae</taxon>
        <taxon>Sphingomonas</taxon>
    </lineage>
</organism>
<accession>A0ABW3HAI7</accession>
<reference evidence="2" key="1">
    <citation type="journal article" date="2019" name="Int. J. Syst. Evol. Microbiol.">
        <title>The Global Catalogue of Microorganisms (GCM) 10K type strain sequencing project: providing services to taxonomists for standard genome sequencing and annotation.</title>
        <authorList>
            <consortium name="The Broad Institute Genomics Platform"/>
            <consortium name="The Broad Institute Genome Sequencing Center for Infectious Disease"/>
            <person name="Wu L."/>
            <person name="Ma J."/>
        </authorList>
    </citation>
    <scope>NUCLEOTIDE SEQUENCE [LARGE SCALE GENOMIC DNA]</scope>
    <source>
        <strain evidence="2">CCUG 62982</strain>
    </source>
</reference>
<keyword evidence="2" id="KW-1185">Reference proteome</keyword>
<dbReference type="EMBL" id="JBHTJG010000003">
    <property type="protein sequence ID" value="MFD0946462.1"/>
    <property type="molecule type" value="Genomic_DNA"/>
</dbReference>
<evidence type="ECO:0000313" key="1">
    <source>
        <dbReference type="EMBL" id="MFD0946462.1"/>
    </source>
</evidence>
<gene>
    <name evidence="1" type="ORF">ACFQ1E_08950</name>
</gene>
<evidence type="ECO:0000313" key="2">
    <source>
        <dbReference type="Proteomes" id="UP001596977"/>
    </source>
</evidence>
<dbReference type="Proteomes" id="UP001596977">
    <property type="component" value="Unassembled WGS sequence"/>
</dbReference>